<sequence length="550" mass="60520">MAELFPSDITPLHLSLGETSELRTLDLLRRRLPADYAVYHSVHWSLSTSARVMFGEADFVIINRSGEVVIIEQKAGRLEDTAEGLAKRYDGATPKLVAPQIHRNQDALRKQFLRQTGHQLTLDYLFYCPDHRLQGAVGAGLSADRVVDATEPDALPERIMALLPVGTEGREGALVRRFFENLFHLVPDIHAHVRAGEQAMARIPGGGLAGIVAAIEMNPMRLRVRGTAGSGKSVAALACVAREVAHGRRPLLVCFNRPLAERLRAAAPKACEVTTFYGLLDRFLASRGQSIDFSAMSRPGFWGEVQERVILESVPDDWRFDTLIVDEGQDFDADWFDMLRLFLKEAPHIIWFEDRAQDIRRGKEAGRGIEDAFFHLGFVTFNAQGNYRTPQSIAIFIRDLLPGLSFEARNPLPGLGVGEHHCKTPADVARRVGAVVTEHLKQGLKAQDIVVLSLRGLGSATLAHAGKVGAFTLARPTGIYDPQGNQIMDCGQIRFDTIFRFKGQEANAVIITDVPPLSADPTVTSASRLLFTALTRAKVRADILYGPDPG</sequence>
<dbReference type="GO" id="GO:0005524">
    <property type="term" value="F:ATP binding"/>
    <property type="evidence" value="ECO:0007669"/>
    <property type="project" value="InterPro"/>
</dbReference>
<keyword evidence="6" id="KW-1185">Reference proteome</keyword>
<feature type="domain" description="UvrD-like helicase C-terminal" evidence="2">
    <location>
        <begin position="494"/>
        <end position="538"/>
    </location>
</feature>
<comment type="caution">
    <text evidence="3">The sequence shown here is derived from an EMBL/GenBank/DDBJ whole genome shotgun (WGS) entry which is preliminary data.</text>
</comment>
<evidence type="ECO:0000259" key="2">
    <source>
        <dbReference type="Pfam" id="PF13538"/>
    </source>
</evidence>
<protein>
    <recommendedName>
        <fullName evidence="7">DNA helicase</fullName>
    </recommendedName>
</protein>
<dbReference type="PANTHER" id="PTHR11070">
    <property type="entry name" value="UVRD / RECB / PCRA DNA HELICASE FAMILY MEMBER"/>
    <property type="match status" value="1"/>
</dbReference>
<dbReference type="EMBL" id="BSDO01000014">
    <property type="protein sequence ID" value="GLI25310.1"/>
    <property type="molecule type" value="Genomic_DNA"/>
</dbReference>
<dbReference type="RefSeq" id="WP_281809979.1">
    <property type="nucleotide sequence ID" value="NZ_BSDO01000014.1"/>
</dbReference>
<evidence type="ECO:0000313" key="4">
    <source>
        <dbReference type="EMBL" id="MDR6336753.1"/>
    </source>
</evidence>
<gene>
    <name evidence="4" type="ORF">GGQ86_005257</name>
    <name evidence="3" type="ORF">XFLAVUS301_49840</name>
</gene>
<dbReference type="Proteomes" id="UP001144397">
    <property type="component" value="Unassembled WGS sequence"/>
</dbReference>
<dbReference type="InterPro" id="IPR000212">
    <property type="entry name" value="DNA_helicase_UvrD/REP"/>
</dbReference>
<evidence type="ECO:0000313" key="5">
    <source>
        <dbReference type="Proteomes" id="UP001144397"/>
    </source>
</evidence>
<evidence type="ECO:0000313" key="6">
    <source>
        <dbReference type="Proteomes" id="UP001245370"/>
    </source>
</evidence>
<dbReference type="InterPro" id="IPR011528">
    <property type="entry name" value="NERD"/>
</dbReference>
<dbReference type="GO" id="GO:0003678">
    <property type="term" value="F:DNA helicase activity"/>
    <property type="evidence" value="ECO:0007669"/>
    <property type="project" value="InterPro"/>
</dbReference>
<dbReference type="Proteomes" id="UP001245370">
    <property type="component" value="Unassembled WGS sequence"/>
</dbReference>
<dbReference type="GO" id="GO:0003677">
    <property type="term" value="F:DNA binding"/>
    <property type="evidence" value="ECO:0007669"/>
    <property type="project" value="InterPro"/>
</dbReference>
<dbReference type="AlphaFoldDB" id="A0A9W6CT78"/>
<dbReference type="Gene3D" id="3.40.50.300">
    <property type="entry name" value="P-loop containing nucleotide triphosphate hydrolases"/>
    <property type="match status" value="2"/>
</dbReference>
<accession>A0A9W6CT78</accession>
<dbReference type="GeneID" id="95765757"/>
<dbReference type="EMBL" id="JAVDPY010000016">
    <property type="protein sequence ID" value="MDR6336753.1"/>
    <property type="molecule type" value="Genomic_DNA"/>
</dbReference>
<organism evidence="3 5">
    <name type="scientific">Xanthobacter flavus</name>
    <dbReference type="NCBI Taxonomy" id="281"/>
    <lineage>
        <taxon>Bacteria</taxon>
        <taxon>Pseudomonadati</taxon>
        <taxon>Pseudomonadota</taxon>
        <taxon>Alphaproteobacteria</taxon>
        <taxon>Hyphomicrobiales</taxon>
        <taxon>Xanthobacteraceae</taxon>
        <taxon>Xanthobacter</taxon>
    </lineage>
</organism>
<name>A0A9W6CT78_XANFL</name>
<evidence type="ECO:0000313" key="3">
    <source>
        <dbReference type="EMBL" id="GLI25310.1"/>
    </source>
</evidence>
<evidence type="ECO:0008006" key="7">
    <source>
        <dbReference type="Google" id="ProtNLM"/>
    </source>
</evidence>
<dbReference type="Pfam" id="PF08378">
    <property type="entry name" value="NERD"/>
    <property type="match status" value="1"/>
</dbReference>
<proteinExistence type="predicted"/>
<dbReference type="InterPro" id="IPR027417">
    <property type="entry name" value="P-loop_NTPase"/>
</dbReference>
<reference evidence="4 6" key="2">
    <citation type="submission" date="2023-07" db="EMBL/GenBank/DDBJ databases">
        <title>Genomic Encyclopedia of Type Strains, Phase IV (KMG-IV): sequencing the most valuable type-strain genomes for metagenomic binning, comparative biology and taxonomic classification.</title>
        <authorList>
            <person name="Goeker M."/>
        </authorList>
    </citation>
    <scope>NUCLEOTIDE SEQUENCE [LARGE SCALE GENOMIC DNA]</scope>
    <source>
        <strain evidence="4 6">DSM 338</strain>
    </source>
</reference>
<feature type="domain" description="NERD" evidence="1">
    <location>
        <begin position="17"/>
        <end position="120"/>
    </location>
</feature>
<dbReference type="SUPFAM" id="SSF52540">
    <property type="entry name" value="P-loop containing nucleoside triphosphate hydrolases"/>
    <property type="match status" value="1"/>
</dbReference>
<evidence type="ECO:0000259" key="1">
    <source>
        <dbReference type="Pfam" id="PF08378"/>
    </source>
</evidence>
<dbReference type="InterPro" id="IPR027785">
    <property type="entry name" value="UvrD-like_helicase_C"/>
</dbReference>
<dbReference type="Pfam" id="PF13538">
    <property type="entry name" value="UvrD_C_2"/>
    <property type="match status" value="1"/>
</dbReference>
<reference evidence="3" key="1">
    <citation type="submission" date="2022-12" db="EMBL/GenBank/DDBJ databases">
        <title>Reference genome sequencing for broad-spectrum identification of bacterial and archaeal isolates by mass spectrometry.</title>
        <authorList>
            <person name="Sekiguchi Y."/>
            <person name="Tourlousse D.M."/>
        </authorList>
    </citation>
    <scope>NUCLEOTIDE SEQUENCE</scope>
    <source>
        <strain evidence="3">301</strain>
    </source>
</reference>